<name>A0A975IUD2_9CAUL</name>
<proteinExistence type="predicted"/>
<dbReference type="Gene3D" id="3.40.50.1010">
    <property type="entry name" value="5'-nuclease"/>
    <property type="match status" value="1"/>
</dbReference>
<dbReference type="PANTHER" id="PTHR35901:SF1">
    <property type="entry name" value="EXONUCLEASE VAPC9"/>
    <property type="match status" value="1"/>
</dbReference>
<keyword evidence="4" id="KW-1185">Reference proteome</keyword>
<dbReference type="CDD" id="cd09873">
    <property type="entry name" value="PIN_Pae0151-like"/>
    <property type="match status" value="1"/>
</dbReference>
<evidence type="ECO:0000259" key="2">
    <source>
        <dbReference type="Pfam" id="PF01850"/>
    </source>
</evidence>
<dbReference type="KEGG" id="caul:KCG34_21950"/>
<reference evidence="3" key="1">
    <citation type="submission" date="2021-04" db="EMBL/GenBank/DDBJ databases">
        <title>The complete genome sequence of Caulobacter sp. S6.</title>
        <authorList>
            <person name="Tang Y."/>
            <person name="Ouyang W."/>
            <person name="Liu Q."/>
            <person name="Huang B."/>
            <person name="Guo Z."/>
            <person name="Lei P."/>
        </authorList>
    </citation>
    <scope>NUCLEOTIDE SEQUENCE</scope>
    <source>
        <strain evidence="3">S6</strain>
    </source>
</reference>
<dbReference type="Proteomes" id="UP000676409">
    <property type="component" value="Chromosome"/>
</dbReference>
<sequence>MSFVLDNSIALAWCFEDEQTPAIMALLDRVAAAGAFAPQLWPIEALNGLLTAERRGRITAEKRRSLAGLLNALPISIDDETAVRTWSATAQLAEAYGLTAYDATYLELTLRLQVPLATSDKRLVAAARAAGVEMLPTS</sequence>
<keyword evidence="1" id="KW-0460">Magnesium</keyword>
<protein>
    <submittedName>
        <fullName evidence="3">Type II toxin-antitoxin system VapC family toxin</fullName>
    </submittedName>
</protein>
<dbReference type="AlphaFoldDB" id="A0A975IUD2"/>
<dbReference type="Pfam" id="PF01850">
    <property type="entry name" value="PIN"/>
    <property type="match status" value="1"/>
</dbReference>
<dbReference type="InterPro" id="IPR029060">
    <property type="entry name" value="PIN-like_dom_sf"/>
</dbReference>
<dbReference type="PANTHER" id="PTHR35901">
    <property type="entry name" value="RIBONUCLEASE VAPC3"/>
    <property type="match status" value="1"/>
</dbReference>
<evidence type="ECO:0000313" key="3">
    <source>
        <dbReference type="EMBL" id="QUD87678.1"/>
    </source>
</evidence>
<organism evidence="3 4">
    <name type="scientific">Phenylobacterium montanum</name>
    <dbReference type="NCBI Taxonomy" id="2823693"/>
    <lineage>
        <taxon>Bacteria</taxon>
        <taxon>Pseudomonadati</taxon>
        <taxon>Pseudomonadota</taxon>
        <taxon>Alphaproteobacteria</taxon>
        <taxon>Caulobacterales</taxon>
        <taxon>Caulobacteraceae</taxon>
        <taxon>Phenylobacterium</taxon>
    </lineage>
</organism>
<dbReference type="EMBL" id="CP073078">
    <property type="protein sequence ID" value="QUD87678.1"/>
    <property type="molecule type" value="Genomic_DNA"/>
</dbReference>
<accession>A0A975IUD2</accession>
<dbReference type="InterPro" id="IPR051619">
    <property type="entry name" value="TypeII_TA_RNase_PINc/VapC"/>
</dbReference>
<dbReference type="InterPro" id="IPR044153">
    <property type="entry name" value="PIN_Pae0151-like"/>
</dbReference>
<dbReference type="SUPFAM" id="SSF88723">
    <property type="entry name" value="PIN domain-like"/>
    <property type="match status" value="1"/>
</dbReference>
<evidence type="ECO:0000313" key="4">
    <source>
        <dbReference type="Proteomes" id="UP000676409"/>
    </source>
</evidence>
<feature type="domain" description="PIN" evidence="2">
    <location>
        <begin position="4"/>
        <end position="127"/>
    </location>
</feature>
<dbReference type="RefSeq" id="WP_211937728.1">
    <property type="nucleotide sequence ID" value="NZ_CP073078.1"/>
</dbReference>
<evidence type="ECO:0000256" key="1">
    <source>
        <dbReference type="ARBA" id="ARBA00022842"/>
    </source>
</evidence>
<gene>
    <name evidence="3" type="ORF">KCG34_21950</name>
</gene>
<dbReference type="InterPro" id="IPR002716">
    <property type="entry name" value="PIN_dom"/>
</dbReference>